<name>A0A2Z6PGB4_TRISU</name>
<evidence type="ECO:0000256" key="1">
    <source>
        <dbReference type="SAM" id="MobiDB-lite"/>
    </source>
</evidence>
<proteinExistence type="predicted"/>
<evidence type="ECO:0000313" key="3">
    <source>
        <dbReference type="Proteomes" id="UP000242715"/>
    </source>
</evidence>
<dbReference type="OrthoDB" id="10525675at2759"/>
<dbReference type="EMBL" id="DF974034">
    <property type="protein sequence ID" value="GAU44349.1"/>
    <property type="molecule type" value="Genomic_DNA"/>
</dbReference>
<protein>
    <submittedName>
        <fullName evidence="2">Uncharacterized protein</fullName>
    </submittedName>
</protein>
<organism evidence="2 3">
    <name type="scientific">Trifolium subterraneum</name>
    <name type="common">Subterranean clover</name>
    <dbReference type="NCBI Taxonomy" id="3900"/>
    <lineage>
        <taxon>Eukaryota</taxon>
        <taxon>Viridiplantae</taxon>
        <taxon>Streptophyta</taxon>
        <taxon>Embryophyta</taxon>
        <taxon>Tracheophyta</taxon>
        <taxon>Spermatophyta</taxon>
        <taxon>Magnoliopsida</taxon>
        <taxon>eudicotyledons</taxon>
        <taxon>Gunneridae</taxon>
        <taxon>Pentapetalae</taxon>
        <taxon>rosids</taxon>
        <taxon>fabids</taxon>
        <taxon>Fabales</taxon>
        <taxon>Fabaceae</taxon>
        <taxon>Papilionoideae</taxon>
        <taxon>50 kb inversion clade</taxon>
        <taxon>NPAAA clade</taxon>
        <taxon>Hologalegina</taxon>
        <taxon>IRL clade</taxon>
        <taxon>Trifolieae</taxon>
        <taxon>Trifolium</taxon>
    </lineage>
</organism>
<feature type="region of interest" description="Disordered" evidence="1">
    <location>
        <begin position="135"/>
        <end position="162"/>
    </location>
</feature>
<evidence type="ECO:0000313" key="2">
    <source>
        <dbReference type="EMBL" id="GAU44349.1"/>
    </source>
</evidence>
<keyword evidence="3" id="KW-1185">Reference proteome</keyword>
<reference evidence="3" key="1">
    <citation type="journal article" date="2017" name="Front. Plant Sci.">
        <title>Climate Clever Clovers: New Paradigm to Reduce the Environmental Footprint of Ruminants by Breeding Low Methanogenic Forages Utilizing Haplotype Variation.</title>
        <authorList>
            <person name="Kaur P."/>
            <person name="Appels R."/>
            <person name="Bayer P.E."/>
            <person name="Keeble-Gagnere G."/>
            <person name="Wang J."/>
            <person name="Hirakawa H."/>
            <person name="Shirasawa K."/>
            <person name="Vercoe P."/>
            <person name="Stefanova K."/>
            <person name="Durmic Z."/>
            <person name="Nichols P."/>
            <person name="Revell C."/>
            <person name="Isobe S.N."/>
            <person name="Edwards D."/>
            <person name="Erskine W."/>
        </authorList>
    </citation>
    <scope>NUCLEOTIDE SEQUENCE [LARGE SCALE GENOMIC DNA]</scope>
    <source>
        <strain evidence="3">cv. Daliak</strain>
    </source>
</reference>
<sequence length="178" mass="20301">MLKWLDLDDCKKLVSLTELPPSLLYLTAVNCTYVDTDSTQRSILENMLQTFSKDPPDGHVEAFSLLPGAQVPCMFDFQKMEASITILPIPKSDLCGFIFCIILSEGFKSKAQDTNESYCHLKNDIDELQPRSIEGEMRSSNIDEVEPGQPSYSHEEEEHFSVSRPPIKHVYVKRRRTK</sequence>
<gene>
    <name evidence="2" type="ORF">TSUD_129230</name>
</gene>
<dbReference type="AlphaFoldDB" id="A0A2Z6PGB4"/>
<dbReference type="Proteomes" id="UP000242715">
    <property type="component" value="Unassembled WGS sequence"/>
</dbReference>
<accession>A0A2Z6PGB4</accession>